<evidence type="ECO:0000313" key="2">
    <source>
        <dbReference type="EMBL" id="HHP67571.1"/>
    </source>
</evidence>
<feature type="transmembrane region" description="Helical" evidence="1">
    <location>
        <begin position="141"/>
        <end position="167"/>
    </location>
</feature>
<feature type="transmembrane region" description="Helical" evidence="1">
    <location>
        <begin position="99"/>
        <end position="121"/>
    </location>
</feature>
<feature type="transmembrane region" description="Helical" evidence="1">
    <location>
        <begin position="179"/>
        <end position="201"/>
    </location>
</feature>
<accession>A0A7J3XYA9</accession>
<feature type="transmembrane region" description="Helical" evidence="1">
    <location>
        <begin position="263"/>
        <end position="281"/>
    </location>
</feature>
<comment type="caution">
    <text evidence="2">The sequence shown here is derived from an EMBL/GenBank/DDBJ whole genome shotgun (WGS) entry which is preliminary data.</text>
</comment>
<feature type="transmembrane region" description="Helical" evidence="1">
    <location>
        <begin position="241"/>
        <end position="257"/>
    </location>
</feature>
<feature type="transmembrane region" description="Helical" evidence="1">
    <location>
        <begin position="302"/>
        <end position="328"/>
    </location>
</feature>
<keyword evidence="1" id="KW-0812">Transmembrane</keyword>
<keyword evidence="1" id="KW-0472">Membrane</keyword>
<feature type="transmembrane region" description="Helical" evidence="1">
    <location>
        <begin position="58"/>
        <end position="79"/>
    </location>
</feature>
<reference evidence="2" key="1">
    <citation type="journal article" date="2020" name="mSystems">
        <title>Genome- and Community-Level Interaction Insights into Carbon Utilization and Element Cycling Functions of Hydrothermarchaeota in Hydrothermal Sediment.</title>
        <authorList>
            <person name="Zhou Z."/>
            <person name="Liu Y."/>
            <person name="Xu W."/>
            <person name="Pan J."/>
            <person name="Luo Z.H."/>
            <person name="Li M."/>
        </authorList>
    </citation>
    <scope>NUCLEOTIDE SEQUENCE [LARGE SCALE GENOMIC DNA]</scope>
    <source>
        <strain evidence="2">SpSt-110</strain>
    </source>
</reference>
<evidence type="ECO:0000256" key="1">
    <source>
        <dbReference type="SAM" id="Phobius"/>
    </source>
</evidence>
<feature type="transmembrane region" description="Helical" evidence="1">
    <location>
        <begin position="213"/>
        <end position="234"/>
    </location>
</feature>
<sequence length="339" mass="37273">MPFTSYHIASGLLVGLPIRRWIHLPTFLITTAVIVDIEPIMVMLGVIGGRVHGSLHTIPLGVFMGSTAGLAMYFLERYFGFLKDLYRSLYLSQGSEEPLSYILAGVFGWLLHIVLDALIYSDIRPLEPFISSYNPLYLSHVISLPAISLAYNVILVSGLSLYIYYFFRMSLAENGFKPTLFKAGVLIVLASLTIAPVEINIEDDLHDALMDAAPATIILGLSGIALSASSLYLLNLLSTGRLIIVLSILSLIALLSLNKSLTSLEIFVTLYIGIAVILAMLRKSLLRIEITIYRASVKVIDLVIMSWIATIVLVGVPMLIGTLVLLLIRSNLLTHRDLK</sequence>
<protein>
    <recommendedName>
        <fullName evidence="3">DUF4184 family protein</fullName>
    </recommendedName>
</protein>
<dbReference type="EMBL" id="DRYK01000028">
    <property type="protein sequence ID" value="HHP67571.1"/>
    <property type="molecule type" value="Genomic_DNA"/>
</dbReference>
<evidence type="ECO:0008006" key="3">
    <source>
        <dbReference type="Google" id="ProtNLM"/>
    </source>
</evidence>
<proteinExistence type="predicted"/>
<dbReference type="AlphaFoldDB" id="A0A7J3XYA9"/>
<feature type="transmembrane region" description="Helical" evidence="1">
    <location>
        <begin position="21"/>
        <end position="46"/>
    </location>
</feature>
<organism evidence="2">
    <name type="scientific">Thermogladius calderae</name>
    <dbReference type="NCBI Taxonomy" id="1200300"/>
    <lineage>
        <taxon>Archaea</taxon>
        <taxon>Thermoproteota</taxon>
        <taxon>Thermoprotei</taxon>
        <taxon>Desulfurococcales</taxon>
        <taxon>Desulfurococcaceae</taxon>
        <taxon>Thermogladius</taxon>
    </lineage>
</organism>
<keyword evidence="1" id="KW-1133">Transmembrane helix</keyword>
<name>A0A7J3XYA9_9CREN</name>
<gene>
    <name evidence="2" type="ORF">ENM60_02095</name>
</gene>